<accession>A0A9D3Z0Q7</accession>
<gene>
    <name evidence="1" type="ORF">DPMN_068987</name>
</gene>
<evidence type="ECO:0000313" key="2">
    <source>
        <dbReference type="Proteomes" id="UP000828390"/>
    </source>
</evidence>
<proteinExistence type="predicted"/>
<keyword evidence="2" id="KW-1185">Reference proteome</keyword>
<comment type="caution">
    <text evidence="1">The sequence shown here is derived from an EMBL/GenBank/DDBJ whole genome shotgun (WGS) entry which is preliminary data.</text>
</comment>
<protein>
    <submittedName>
        <fullName evidence="1">Uncharacterized protein</fullName>
    </submittedName>
</protein>
<reference evidence="1" key="1">
    <citation type="journal article" date="2019" name="bioRxiv">
        <title>The Genome of the Zebra Mussel, Dreissena polymorpha: A Resource for Invasive Species Research.</title>
        <authorList>
            <person name="McCartney M.A."/>
            <person name="Auch B."/>
            <person name="Kono T."/>
            <person name="Mallez S."/>
            <person name="Zhang Y."/>
            <person name="Obille A."/>
            <person name="Becker A."/>
            <person name="Abrahante J.E."/>
            <person name="Garbe J."/>
            <person name="Badalamenti J.P."/>
            <person name="Herman A."/>
            <person name="Mangelson H."/>
            <person name="Liachko I."/>
            <person name="Sullivan S."/>
            <person name="Sone E.D."/>
            <person name="Koren S."/>
            <person name="Silverstein K.A.T."/>
            <person name="Beckman K.B."/>
            <person name="Gohl D.M."/>
        </authorList>
    </citation>
    <scope>NUCLEOTIDE SEQUENCE</scope>
    <source>
        <strain evidence="1">Duluth1</strain>
        <tissue evidence="1">Whole animal</tissue>
    </source>
</reference>
<dbReference type="EMBL" id="JAIWYP010000014">
    <property type="protein sequence ID" value="KAH3709524.1"/>
    <property type="molecule type" value="Genomic_DNA"/>
</dbReference>
<sequence length="158" mass="17018">MCGAGNIRGKIKSLQTGVMVAPADIAKVFSQLDTKAVQPSSDYDNTTSPNVCATSQRTFSKNSVTQHHSRTTQQKTQQLTNRPETNTYSQTFTNGSSAMLTHSQTANNGSPPTLTNTSVPTGPKYPNFSTCQHSSSAWLMLQDVTIVELESSTNETIA</sequence>
<reference evidence="1" key="2">
    <citation type="submission" date="2020-11" db="EMBL/GenBank/DDBJ databases">
        <authorList>
            <person name="McCartney M.A."/>
            <person name="Auch B."/>
            <person name="Kono T."/>
            <person name="Mallez S."/>
            <person name="Becker A."/>
            <person name="Gohl D.M."/>
            <person name="Silverstein K.A.T."/>
            <person name="Koren S."/>
            <person name="Bechman K.B."/>
            <person name="Herman A."/>
            <person name="Abrahante J.E."/>
            <person name="Garbe J."/>
        </authorList>
    </citation>
    <scope>NUCLEOTIDE SEQUENCE</scope>
    <source>
        <strain evidence="1">Duluth1</strain>
        <tissue evidence="1">Whole animal</tissue>
    </source>
</reference>
<evidence type="ECO:0000313" key="1">
    <source>
        <dbReference type="EMBL" id="KAH3709524.1"/>
    </source>
</evidence>
<name>A0A9D3Z0Q7_DREPO</name>
<dbReference type="Proteomes" id="UP000828390">
    <property type="component" value="Unassembled WGS sequence"/>
</dbReference>
<dbReference type="AlphaFoldDB" id="A0A9D3Z0Q7"/>
<organism evidence="1 2">
    <name type="scientific">Dreissena polymorpha</name>
    <name type="common">Zebra mussel</name>
    <name type="synonym">Mytilus polymorpha</name>
    <dbReference type="NCBI Taxonomy" id="45954"/>
    <lineage>
        <taxon>Eukaryota</taxon>
        <taxon>Metazoa</taxon>
        <taxon>Spiralia</taxon>
        <taxon>Lophotrochozoa</taxon>
        <taxon>Mollusca</taxon>
        <taxon>Bivalvia</taxon>
        <taxon>Autobranchia</taxon>
        <taxon>Heteroconchia</taxon>
        <taxon>Euheterodonta</taxon>
        <taxon>Imparidentia</taxon>
        <taxon>Neoheterodontei</taxon>
        <taxon>Myida</taxon>
        <taxon>Dreissenoidea</taxon>
        <taxon>Dreissenidae</taxon>
        <taxon>Dreissena</taxon>
    </lineage>
</organism>